<evidence type="ECO:0000259" key="1">
    <source>
        <dbReference type="Pfam" id="PF07728"/>
    </source>
</evidence>
<proteinExistence type="predicted"/>
<dbReference type="Proteomes" id="UP001342418">
    <property type="component" value="Chromosome"/>
</dbReference>
<name>A0ABY5MPN6_9HYPH</name>
<dbReference type="RefSeq" id="WP_338531425.1">
    <property type="nucleotide sequence ID" value="NZ_CP030941.1"/>
</dbReference>
<dbReference type="InterPro" id="IPR050764">
    <property type="entry name" value="CbbQ/NirQ/NorQ/GpvN"/>
</dbReference>
<sequence length="309" mass="34618">MSVIAPRALPASIDETLEMLGRADYVADRSLATVLFLSLRMKRPLFLEGEAGVGKTEIAKVLAASLGRRLIRLQCYEGLDVSSAVYEWNYAAQMIEIRMDEATGAADRDMMERNVFSEKYLIRRPVLEALGGAAGAAPVFLIDELDRTDEAFEAFLLEILSDYQVTVPELGTIRAEEPPIVVITTNRTREIHDALKRRCLYHWVDYPDAARELEIVARKVPDANRRLSREIVHFVQRLREMDLFKVPGVAESIDWASALTELDKIALDPETVSDTLGVLLKYQDDIARLGEGEGARILKEVKAELAEAE</sequence>
<evidence type="ECO:0000313" key="3">
    <source>
        <dbReference type="Proteomes" id="UP001342418"/>
    </source>
</evidence>
<dbReference type="Gene3D" id="3.40.50.300">
    <property type="entry name" value="P-loop containing nucleotide triphosphate hydrolases"/>
    <property type="match status" value="1"/>
</dbReference>
<protein>
    <recommendedName>
        <fullName evidence="1">ATPase dynein-related AAA domain-containing protein</fullName>
    </recommendedName>
</protein>
<dbReference type="InterPro" id="IPR027417">
    <property type="entry name" value="P-loop_NTPase"/>
</dbReference>
<dbReference type="PANTHER" id="PTHR42759:SF1">
    <property type="entry name" value="MAGNESIUM-CHELATASE SUBUNIT CHLD"/>
    <property type="match status" value="1"/>
</dbReference>
<gene>
    <name evidence="2" type="ORF">NTH_03749</name>
</gene>
<feature type="domain" description="ATPase dynein-related AAA" evidence="1">
    <location>
        <begin position="44"/>
        <end position="199"/>
    </location>
</feature>
<evidence type="ECO:0000313" key="2">
    <source>
        <dbReference type="EMBL" id="UUP19254.1"/>
    </source>
</evidence>
<dbReference type="EMBL" id="CP030941">
    <property type="protein sequence ID" value="UUP19254.1"/>
    <property type="molecule type" value="Genomic_DNA"/>
</dbReference>
<dbReference type="PANTHER" id="PTHR42759">
    <property type="entry name" value="MOXR FAMILY PROTEIN"/>
    <property type="match status" value="1"/>
</dbReference>
<dbReference type="CDD" id="cd00009">
    <property type="entry name" value="AAA"/>
    <property type="match status" value="1"/>
</dbReference>
<organism evidence="2 3">
    <name type="scientific">Nitratireductor thuwali</name>
    <dbReference type="NCBI Taxonomy" id="2267699"/>
    <lineage>
        <taxon>Bacteria</taxon>
        <taxon>Pseudomonadati</taxon>
        <taxon>Pseudomonadota</taxon>
        <taxon>Alphaproteobacteria</taxon>
        <taxon>Hyphomicrobiales</taxon>
        <taxon>Phyllobacteriaceae</taxon>
        <taxon>Nitratireductor</taxon>
    </lineage>
</organism>
<dbReference type="InterPro" id="IPR011704">
    <property type="entry name" value="ATPase_dyneun-rel_AAA"/>
</dbReference>
<dbReference type="Pfam" id="PF07728">
    <property type="entry name" value="AAA_5"/>
    <property type="match status" value="1"/>
</dbReference>
<keyword evidence="3" id="KW-1185">Reference proteome</keyword>
<accession>A0ABY5MPN6</accession>
<dbReference type="SUPFAM" id="SSF52540">
    <property type="entry name" value="P-loop containing nucleoside triphosphate hydrolases"/>
    <property type="match status" value="1"/>
</dbReference>
<reference evidence="2 3" key="1">
    <citation type="submission" date="2018-07" db="EMBL/GenBank/DDBJ databases">
        <title>Genome sequence of Nitratireductor thuwali#1536.</title>
        <authorList>
            <person name="Michoud G."/>
            <person name="Merlino G."/>
            <person name="Sefrji F.O."/>
            <person name="Daffonchio D."/>
        </authorList>
    </citation>
    <scope>NUCLEOTIDE SEQUENCE [LARGE SCALE GENOMIC DNA]</scope>
    <source>
        <strain evidence="3">Nit1536</strain>
    </source>
</reference>